<dbReference type="InterPro" id="IPR003594">
    <property type="entry name" value="HATPase_dom"/>
</dbReference>
<dbReference type="AlphaFoldDB" id="A0A238X6D5"/>
<dbReference type="InterPro" id="IPR011006">
    <property type="entry name" value="CheY-like_superfamily"/>
</dbReference>
<dbReference type="Gene3D" id="3.40.50.2300">
    <property type="match status" value="1"/>
</dbReference>
<dbReference type="CDD" id="cd00130">
    <property type="entry name" value="PAS"/>
    <property type="match status" value="1"/>
</dbReference>
<protein>
    <recommendedName>
        <fullName evidence="2">histidine kinase</fullName>
        <ecNumber evidence="2">2.7.13.3</ecNumber>
    </recommendedName>
</protein>
<dbReference type="CDD" id="cd00082">
    <property type="entry name" value="HisKA"/>
    <property type="match status" value="1"/>
</dbReference>
<dbReference type="EC" id="2.7.13.3" evidence="2"/>
<feature type="transmembrane region" description="Helical" evidence="5">
    <location>
        <begin position="166"/>
        <end position="188"/>
    </location>
</feature>
<organism evidence="9 10">
    <name type="scientific">Puniceibacterium sediminis</name>
    <dbReference type="NCBI Taxonomy" id="1608407"/>
    <lineage>
        <taxon>Bacteria</taxon>
        <taxon>Pseudomonadati</taxon>
        <taxon>Pseudomonadota</taxon>
        <taxon>Alphaproteobacteria</taxon>
        <taxon>Rhodobacterales</taxon>
        <taxon>Paracoccaceae</taxon>
        <taxon>Puniceibacterium</taxon>
    </lineage>
</organism>
<gene>
    <name evidence="9" type="ORF">SAMN06265370_109130</name>
</gene>
<dbReference type="InterPro" id="IPR000014">
    <property type="entry name" value="PAS"/>
</dbReference>
<dbReference type="PANTHER" id="PTHR43065:SF49">
    <property type="entry name" value="HISTIDINE KINASE"/>
    <property type="match status" value="1"/>
</dbReference>
<evidence type="ECO:0000259" key="7">
    <source>
        <dbReference type="PROSITE" id="PS50110"/>
    </source>
</evidence>
<feature type="domain" description="Response regulatory" evidence="7">
    <location>
        <begin position="727"/>
        <end position="843"/>
    </location>
</feature>
<dbReference type="Pfam" id="PF00512">
    <property type="entry name" value="HisKA"/>
    <property type="match status" value="1"/>
</dbReference>
<dbReference type="SMART" id="SM00387">
    <property type="entry name" value="HATPase_c"/>
    <property type="match status" value="1"/>
</dbReference>
<dbReference type="RefSeq" id="WP_089270710.1">
    <property type="nucleotide sequence ID" value="NZ_FZNN01000009.1"/>
</dbReference>
<dbReference type="InterPro" id="IPR036890">
    <property type="entry name" value="HATPase_C_sf"/>
</dbReference>
<dbReference type="PROSITE" id="PS50110">
    <property type="entry name" value="RESPONSE_REGULATORY"/>
    <property type="match status" value="1"/>
</dbReference>
<evidence type="ECO:0000313" key="10">
    <source>
        <dbReference type="Proteomes" id="UP000198417"/>
    </source>
</evidence>
<dbReference type="InterPro" id="IPR005467">
    <property type="entry name" value="His_kinase_dom"/>
</dbReference>
<keyword evidence="3 4" id="KW-0597">Phosphoprotein</keyword>
<evidence type="ECO:0000256" key="5">
    <source>
        <dbReference type="SAM" id="Phobius"/>
    </source>
</evidence>
<keyword evidence="10" id="KW-1185">Reference proteome</keyword>
<reference evidence="9 10" key="1">
    <citation type="submission" date="2017-06" db="EMBL/GenBank/DDBJ databases">
        <authorList>
            <person name="Kim H.J."/>
            <person name="Triplett B.A."/>
        </authorList>
    </citation>
    <scope>NUCLEOTIDE SEQUENCE [LARGE SCALE GENOMIC DNA]</scope>
    <source>
        <strain evidence="9 10">DSM 29052</strain>
    </source>
</reference>
<dbReference type="SUPFAM" id="SSF47384">
    <property type="entry name" value="Homodimeric domain of signal transducing histidine kinase"/>
    <property type="match status" value="1"/>
</dbReference>
<feature type="modified residue" description="4-aspartylphosphate" evidence="4">
    <location>
        <position position="777"/>
    </location>
</feature>
<dbReference type="PROSITE" id="PS50112">
    <property type="entry name" value="PAS"/>
    <property type="match status" value="1"/>
</dbReference>
<dbReference type="InterPro" id="IPR013655">
    <property type="entry name" value="PAS_fold_3"/>
</dbReference>
<dbReference type="Gene3D" id="1.10.287.130">
    <property type="match status" value="1"/>
</dbReference>
<dbReference type="Pfam" id="PF02518">
    <property type="entry name" value="HATPase_c"/>
    <property type="match status" value="1"/>
</dbReference>
<keyword evidence="5" id="KW-0472">Membrane</keyword>
<dbReference type="InterPro" id="IPR004358">
    <property type="entry name" value="Sig_transdc_His_kin-like_C"/>
</dbReference>
<dbReference type="Gene3D" id="3.30.565.10">
    <property type="entry name" value="Histidine kinase-like ATPase, C-terminal domain"/>
    <property type="match status" value="1"/>
</dbReference>
<dbReference type="InterPro" id="IPR035965">
    <property type="entry name" value="PAS-like_dom_sf"/>
</dbReference>
<dbReference type="InterPro" id="IPR001789">
    <property type="entry name" value="Sig_transdc_resp-reg_receiver"/>
</dbReference>
<feature type="domain" description="PAS" evidence="8">
    <location>
        <begin position="333"/>
        <end position="409"/>
    </location>
</feature>
<proteinExistence type="predicted"/>
<dbReference type="PRINTS" id="PR00344">
    <property type="entry name" value="BCTRLSENSOR"/>
</dbReference>
<evidence type="ECO:0000256" key="3">
    <source>
        <dbReference type="ARBA" id="ARBA00022553"/>
    </source>
</evidence>
<keyword evidence="5" id="KW-1133">Transmembrane helix</keyword>
<name>A0A238X6D5_9RHOB</name>
<dbReference type="PROSITE" id="PS50109">
    <property type="entry name" value="HIS_KIN"/>
    <property type="match status" value="1"/>
</dbReference>
<dbReference type="OrthoDB" id="9796100at2"/>
<dbReference type="SMART" id="SM00448">
    <property type="entry name" value="REC"/>
    <property type="match status" value="1"/>
</dbReference>
<comment type="catalytic activity">
    <reaction evidence="1">
        <text>ATP + protein L-histidine = ADP + protein N-phospho-L-histidine.</text>
        <dbReference type="EC" id="2.7.13.3"/>
    </reaction>
</comment>
<evidence type="ECO:0000259" key="6">
    <source>
        <dbReference type="PROSITE" id="PS50109"/>
    </source>
</evidence>
<feature type="transmembrane region" description="Helical" evidence="5">
    <location>
        <begin position="103"/>
        <end position="123"/>
    </location>
</feature>
<keyword evidence="9" id="KW-0418">Kinase</keyword>
<evidence type="ECO:0000259" key="8">
    <source>
        <dbReference type="PROSITE" id="PS50112"/>
    </source>
</evidence>
<dbReference type="EMBL" id="FZNN01000009">
    <property type="protein sequence ID" value="SNR54625.1"/>
    <property type="molecule type" value="Genomic_DNA"/>
</dbReference>
<sequence>MFFFILQNMALLIFAGIGAYAIFSNGELKKDKSRRQIAIGLVMGVMVFLISLDAFIIEGVQGPLDGKTGLLLYAGYLGGPVGGLIAAAFGTLVRIFIGGPNVAIGVAMYSVFAMFGALVGWIYPPKKWPRVPKKAIAILIVGSVVLQFLPAPIFRWNQAADPSASIVLVGVALAVAGGLSTAVMTFLLRYANIAASVRTASTRMGRRLGLAVKAAHIGIFEREAGTDTAWLDEGMFRILGLPGDGGDVHVADWMKMMLPEDVAEFGEVVKQVWQGNPPDTPTHFRIVRPDGEIRNIQAHWATEPPGSSTVKRVVGIYEDVTLILHARAKEMEAETRLGKIIANLPGALHSMDVQPDGQKRIKFISPYCYNIWGYSSDEFMAKPELLEEMHDPADLPEMMKAFKRAAKTLQPINRRFSITTRAGEPKWLEMHASASRLEDGSVQIDSIFLDLTTEVIAQKQLQMQMRVSHQAQKNESIGQLTGGVAHDFNNLLAIIMGNLELLRDELSDEDHLDMIDAGIAASVRGADLTRAMLAFARKASLEPSVIDLNKLVRDTKNWTGRTLPTSIEVETSLLAGLWPIEADPSSTESALLNLILNARDAMDLSGKLTIETANIRIDGEYVDTREVDLKPGRYVMLAVSDTGHGIPAEMLDHIFEPFFSTKGPGKGSGLGLSMIQGFMRQSGGTVRVYSEPGVGTTFKLYFRSSQTSVEPVMPREKANLDETQSGRILLAEDQEDVLQVLVMSLEKAGYDVTPAHSGDEAFELFKANPNFDLLLTDIVMPGKLLGTTLAQALRELDPNLRVVFMSGYASEATVHGNGLRPEDIRLMKPVQRHDLLAAVAQLLKK</sequence>
<dbReference type="PANTHER" id="PTHR43065">
    <property type="entry name" value="SENSOR HISTIDINE KINASE"/>
    <property type="match status" value="1"/>
</dbReference>
<dbReference type="SUPFAM" id="SSF55785">
    <property type="entry name" value="PYP-like sensor domain (PAS domain)"/>
    <property type="match status" value="2"/>
</dbReference>
<dbReference type="SUPFAM" id="SSF52172">
    <property type="entry name" value="CheY-like"/>
    <property type="match status" value="1"/>
</dbReference>
<dbReference type="GO" id="GO:0000155">
    <property type="term" value="F:phosphorelay sensor kinase activity"/>
    <property type="evidence" value="ECO:0007669"/>
    <property type="project" value="InterPro"/>
</dbReference>
<dbReference type="Gene3D" id="3.30.450.20">
    <property type="entry name" value="PAS domain"/>
    <property type="match status" value="2"/>
</dbReference>
<evidence type="ECO:0000256" key="1">
    <source>
        <dbReference type="ARBA" id="ARBA00000085"/>
    </source>
</evidence>
<dbReference type="InterPro" id="IPR003661">
    <property type="entry name" value="HisK_dim/P_dom"/>
</dbReference>
<dbReference type="Pfam" id="PF00072">
    <property type="entry name" value="Response_reg"/>
    <property type="match status" value="1"/>
</dbReference>
<dbReference type="InterPro" id="IPR036097">
    <property type="entry name" value="HisK_dim/P_sf"/>
</dbReference>
<evidence type="ECO:0000256" key="4">
    <source>
        <dbReference type="PROSITE-ProRule" id="PRU00169"/>
    </source>
</evidence>
<keyword evidence="9" id="KW-0808">Transferase</keyword>
<feature type="transmembrane region" description="Helical" evidence="5">
    <location>
        <begin position="37"/>
        <end position="58"/>
    </location>
</feature>
<feature type="transmembrane region" description="Helical" evidence="5">
    <location>
        <begin position="135"/>
        <end position="154"/>
    </location>
</feature>
<keyword evidence="5" id="KW-0812">Transmembrane</keyword>
<feature type="domain" description="Histidine kinase" evidence="6">
    <location>
        <begin position="483"/>
        <end position="706"/>
    </location>
</feature>
<dbReference type="Pfam" id="PF08447">
    <property type="entry name" value="PAS_3"/>
    <property type="match status" value="1"/>
</dbReference>
<accession>A0A238X6D5</accession>
<feature type="transmembrane region" description="Helical" evidence="5">
    <location>
        <begin position="70"/>
        <end position="97"/>
    </location>
</feature>
<evidence type="ECO:0000313" key="9">
    <source>
        <dbReference type="EMBL" id="SNR54625.1"/>
    </source>
</evidence>
<dbReference type="Proteomes" id="UP000198417">
    <property type="component" value="Unassembled WGS sequence"/>
</dbReference>
<evidence type="ECO:0000256" key="2">
    <source>
        <dbReference type="ARBA" id="ARBA00012438"/>
    </source>
</evidence>
<dbReference type="Gene3D" id="2.10.70.100">
    <property type="match status" value="1"/>
</dbReference>
<dbReference type="SMART" id="SM00388">
    <property type="entry name" value="HisKA"/>
    <property type="match status" value="1"/>
</dbReference>
<dbReference type="SUPFAM" id="SSF55874">
    <property type="entry name" value="ATPase domain of HSP90 chaperone/DNA topoisomerase II/histidine kinase"/>
    <property type="match status" value="1"/>
</dbReference>